<dbReference type="InterPro" id="IPR045179">
    <property type="entry name" value="YgfZ/GcvT"/>
</dbReference>
<accession>A0A918RTN5</accession>
<keyword evidence="2" id="KW-1185">Reference proteome</keyword>
<evidence type="ECO:0000313" key="2">
    <source>
        <dbReference type="Proteomes" id="UP000614811"/>
    </source>
</evidence>
<reference evidence="1" key="1">
    <citation type="journal article" date="2014" name="Int. J. Syst. Evol. Microbiol.">
        <title>Complete genome sequence of Corynebacterium casei LMG S-19264T (=DSM 44701T), isolated from a smear-ripened cheese.</title>
        <authorList>
            <consortium name="US DOE Joint Genome Institute (JGI-PGF)"/>
            <person name="Walter F."/>
            <person name="Albersmeier A."/>
            <person name="Kalinowski J."/>
            <person name="Ruckert C."/>
        </authorList>
    </citation>
    <scope>NUCLEOTIDE SEQUENCE</scope>
    <source>
        <strain evidence="1">KCTC 12711</strain>
    </source>
</reference>
<dbReference type="Gene3D" id="3.30.70.1400">
    <property type="entry name" value="Aminomethyltransferase beta-barrel domains"/>
    <property type="match status" value="1"/>
</dbReference>
<evidence type="ECO:0000313" key="1">
    <source>
        <dbReference type="EMBL" id="GHA08986.1"/>
    </source>
</evidence>
<gene>
    <name evidence="1" type="ORF">GCM10008090_18640</name>
</gene>
<dbReference type="Gene3D" id="2.40.30.160">
    <property type="match status" value="1"/>
</dbReference>
<comment type="caution">
    <text evidence="1">The sequence shown here is derived from an EMBL/GenBank/DDBJ whole genome shotgun (WGS) entry which is preliminary data.</text>
</comment>
<dbReference type="SUPFAM" id="SSF103025">
    <property type="entry name" value="Folate-binding domain"/>
    <property type="match status" value="1"/>
</dbReference>
<name>A0A918RTN5_9GAMM</name>
<proteinExistence type="predicted"/>
<dbReference type="GO" id="GO:0016226">
    <property type="term" value="P:iron-sulfur cluster assembly"/>
    <property type="evidence" value="ECO:0007669"/>
    <property type="project" value="TreeGrafter"/>
</dbReference>
<dbReference type="RefSeq" id="WP_189400108.1">
    <property type="nucleotide sequence ID" value="NZ_BMXA01000002.1"/>
</dbReference>
<dbReference type="NCBIfam" id="TIGR03317">
    <property type="entry name" value="ygfZ_signature"/>
    <property type="match status" value="1"/>
</dbReference>
<sequence length="296" mass="32718">MTNPITLTHLTLIRIHGDDSAQFLQGQLTNDVHIGEDQWQFTGYCNPKGRLLGVFQLWRTEQAFFILMEASLAARLLKRLTMYVLRSDVKIDALTAAKITGHILDTTPNTAQPGAHMVETVSATRHRLWYTGRHIDVDIDGSAPTTAQDALLHTWLAADIAEGLPRVTDTTTEQFVPQMINLDALNGINFKKGCYTGQEIVARMHYLGKLKQRMFLCKLSTTSSVIAPGDKVYANNDDAEPGPQTGTIVSAIPGYNYLLAVFRIEQLDGNHTLIDGTSMSVVADQPYLLPAARQKP</sequence>
<dbReference type="PIRSF" id="PIRSF006487">
    <property type="entry name" value="GcvT"/>
    <property type="match status" value="1"/>
</dbReference>
<dbReference type="InterPro" id="IPR017703">
    <property type="entry name" value="YgfZ/GCV_T_CS"/>
</dbReference>
<dbReference type="EMBL" id="BMXA01000002">
    <property type="protein sequence ID" value="GHA08986.1"/>
    <property type="molecule type" value="Genomic_DNA"/>
</dbReference>
<dbReference type="PANTHER" id="PTHR22602:SF0">
    <property type="entry name" value="TRANSFERASE CAF17, MITOCHONDRIAL-RELATED"/>
    <property type="match status" value="1"/>
</dbReference>
<reference evidence="1" key="2">
    <citation type="submission" date="2020-09" db="EMBL/GenBank/DDBJ databases">
        <authorList>
            <person name="Sun Q."/>
            <person name="Kim S."/>
        </authorList>
    </citation>
    <scope>NUCLEOTIDE SEQUENCE</scope>
    <source>
        <strain evidence="1">KCTC 12711</strain>
    </source>
</reference>
<dbReference type="Proteomes" id="UP000614811">
    <property type="component" value="Unassembled WGS sequence"/>
</dbReference>
<dbReference type="PANTHER" id="PTHR22602">
    <property type="entry name" value="TRANSFERASE CAF17, MITOCHONDRIAL-RELATED"/>
    <property type="match status" value="1"/>
</dbReference>
<organism evidence="1 2">
    <name type="scientific">Arenicella chitinivorans</name>
    <dbReference type="NCBI Taxonomy" id="1329800"/>
    <lineage>
        <taxon>Bacteria</taxon>
        <taxon>Pseudomonadati</taxon>
        <taxon>Pseudomonadota</taxon>
        <taxon>Gammaproteobacteria</taxon>
        <taxon>Arenicellales</taxon>
        <taxon>Arenicellaceae</taxon>
        <taxon>Arenicella</taxon>
    </lineage>
</organism>
<protein>
    <submittedName>
        <fullName evidence="1">Folate-binding protein</fullName>
    </submittedName>
</protein>
<dbReference type="AlphaFoldDB" id="A0A918RTN5"/>